<name>A0ABQ4U0Q9_9HYPH</name>
<comment type="caution">
    <text evidence="3">The sequence shown here is derived from an EMBL/GenBank/DDBJ whole genome shotgun (WGS) entry which is preliminary data.</text>
</comment>
<sequence>MARREAALGDHALAVLMAGLVTLALFLLTGLPEARPGGLASRHTGSGLVLAAGPRAAATVADAGRRLPRAALVTVAEADDPAGEPRAAAPACVPVPQRRAAACIRPAADGPLPAPAGRLPERPPRLA</sequence>
<organism evidence="3 4">
    <name type="scientific">Methylobacterium trifolii</name>
    <dbReference type="NCBI Taxonomy" id="1003092"/>
    <lineage>
        <taxon>Bacteria</taxon>
        <taxon>Pseudomonadati</taxon>
        <taxon>Pseudomonadota</taxon>
        <taxon>Alphaproteobacteria</taxon>
        <taxon>Hyphomicrobiales</taxon>
        <taxon>Methylobacteriaceae</taxon>
        <taxon>Methylobacterium</taxon>
    </lineage>
</organism>
<feature type="region of interest" description="Disordered" evidence="1">
    <location>
        <begin position="106"/>
        <end position="127"/>
    </location>
</feature>
<gene>
    <name evidence="3" type="ORF">MPOCJGCO_3157</name>
</gene>
<accession>A0ABQ4U0Q9</accession>
<keyword evidence="2" id="KW-0472">Membrane</keyword>
<protein>
    <submittedName>
        <fullName evidence="3">Uncharacterized protein</fullName>
    </submittedName>
</protein>
<keyword evidence="2" id="KW-1133">Transmembrane helix</keyword>
<dbReference type="Proteomes" id="UP001055057">
    <property type="component" value="Unassembled WGS sequence"/>
</dbReference>
<keyword evidence="4" id="KW-1185">Reference proteome</keyword>
<dbReference type="RefSeq" id="WP_238183615.1">
    <property type="nucleotide sequence ID" value="NZ_BPRB01000182.1"/>
</dbReference>
<dbReference type="EMBL" id="BPRB01000182">
    <property type="protein sequence ID" value="GJE61036.1"/>
    <property type="molecule type" value="Genomic_DNA"/>
</dbReference>
<proteinExistence type="predicted"/>
<evidence type="ECO:0000313" key="4">
    <source>
        <dbReference type="Proteomes" id="UP001055057"/>
    </source>
</evidence>
<reference evidence="3" key="1">
    <citation type="journal article" date="2021" name="Front. Microbiol.">
        <title>Comprehensive Comparative Genomics and Phenotyping of Methylobacterium Species.</title>
        <authorList>
            <person name="Alessa O."/>
            <person name="Ogura Y."/>
            <person name="Fujitani Y."/>
            <person name="Takami H."/>
            <person name="Hayashi T."/>
            <person name="Sahin N."/>
            <person name="Tani A."/>
        </authorList>
    </citation>
    <scope>NUCLEOTIDE SEQUENCE</scope>
    <source>
        <strain evidence="3">DSM 23632</strain>
    </source>
</reference>
<evidence type="ECO:0000313" key="3">
    <source>
        <dbReference type="EMBL" id="GJE61036.1"/>
    </source>
</evidence>
<evidence type="ECO:0000256" key="2">
    <source>
        <dbReference type="SAM" id="Phobius"/>
    </source>
</evidence>
<keyword evidence="2" id="KW-0812">Transmembrane</keyword>
<feature type="transmembrane region" description="Helical" evidence="2">
    <location>
        <begin position="12"/>
        <end position="31"/>
    </location>
</feature>
<reference evidence="3" key="2">
    <citation type="submission" date="2021-08" db="EMBL/GenBank/DDBJ databases">
        <authorList>
            <person name="Tani A."/>
            <person name="Ola A."/>
            <person name="Ogura Y."/>
            <person name="Katsura K."/>
            <person name="Hayashi T."/>
        </authorList>
    </citation>
    <scope>NUCLEOTIDE SEQUENCE</scope>
    <source>
        <strain evidence="3">DSM 23632</strain>
    </source>
</reference>
<evidence type="ECO:0000256" key="1">
    <source>
        <dbReference type="SAM" id="MobiDB-lite"/>
    </source>
</evidence>
<feature type="compositionally biased region" description="Low complexity" evidence="1">
    <location>
        <begin position="106"/>
        <end position="118"/>
    </location>
</feature>